<keyword evidence="2" id="KW-1185">Reference proteome</keyword>
<comment type="caution">
    <text evidence="1">The sequence shown here is derived from an EMBL/GenBank/DDBJ whole genome shotgun (WGS) entry which is preliminary data.</text>
</comment>
<evidence type="ECO:0000313" key="2">
    <source>
        <dbReference type="Proteomes" id="UP000646749"/>
    </source>
</evidence>
<reference evidence="1 2" key="1">
    <citation type="submission" date="2021-01" db="EMBL/GenBank/DDBJ databases">
        <title>Whole genome shotgun sequence of Plantactinospora endophytica NBRC 110450.</title>
        <authorList>
            <person name="Komaki H."/>
            <person name="Tamura T."/>
        </authorList>
    </citation>
    <scope>NUCLEOTIDE SEQUENCE [LARGE SCALE GENOMIC DNA]</scope>
    <source>
        <strain evidence="1 2">NBRC 110450</strain>
    </source>
</reference>
<gene>
    <name evidence="1" type="ORF">Pen02_81940</name>
</gene>
<evidence type="ECO:0000313" key="1">
    <source>
        <dbReference type="EMBL" id="GIG93258.1"/>
    </source>
</evidence>
<proteinExistence type="predicted"/>
<protein>
    <submittedName>
        <fullName evidence="1">Uncharacterized protein</fullName>
    </submittedName>
</protein>
<name>A0ABQ4EEW0_9ACTN</name>
<dbReference type="EMBL" id="BONW01000056">
    <property type="protein sequence ID" value="GIG93258.1"/>
    <property type="molecule type" value="Genomic_DNA"/>
</dbReference>
<dbReference type="Proteomes" id="UP000646749">
    <property type="component" value="Unassembled WGS sequence"/>
</dbReference>
<accession>A0ABQ4EEW0</accession>
<organism evidence="1 2">
    <name type="scientific">Plantactinospora endophytica</name>
    <dbReference type="NCBI Taxonomy" id="673535"/>
    <lineage>
        <taxon>Bacteria</taxon>
        <taxon>Bacillati</taxon>
        <taxon>Actinomycetota</taxon>
        <taxon>Actinomycetes</taxon>
        <taxon>Micromonosporales</taxon>
        <taxon>Micromonosporaceae</taxon>
        <taxon>Plantactinospora</taxon>
    </lineage>
</organism>
<sequence length="99" mass="10617">MYVCNLRRALPGLPLHARKPGYLLDMPEELDAPEEQVDVHRFRRLIADAQRADPPETGKLLHEAFPGVGNGPAVGAVSCCRSVGGHDDLAVEYAGVDGA</sequence>
<dbReference type="RefSeq" id="WP_203871542.1">
    <property type="nucleotide sequence ID" value="NZ_BONW01000056.1"/>
</dbReference>